<evidence type="ECO:0000313" key="2">
    <source>
        <dbReference type="Proteomes" id="UP000195221"/>
    </source>
</evidence>
<proteinExistence type="predicted"/>
<protein>
    <submittedName>
        <fullName evidence="1">Uncharacterized protein</fullName>
    </submittedName>
</protein>
<organism evidence="1 2">
    <name type="scientific">Caballeronia sordidicola</name>
    <name type="common">Burkholderia sordidicola</name>
    <dbReference type="NCBI Taxonomy" id="196367"/>
    <lineage>
        <taxon>Bacteria</taxon>
        <taxon>Pseudomonadati</taxon>
        <taxon>Pseudomonadota</taxon>
        <taxon>Betaproteobacteria</taxon>
        <taxon>Burkholderiales</taxon>
        <taxon>Burkholderiaceae</taxon>
        <taxon>Caballeronia</taxon>
    </lineage>
</organism>
<name>A0A242N2F4_CABSO</name>
<gene>
    <name evidence="1" type="ORF">PAMC26577_08005</name>
</gene>
<dbReference type="Proteomes" id="UP000195221">
    <property type="component" value="Unassembled WGS sequence"/>
</dbReference>
<dbReference type="AlphaFoldDB" id="A0A242N2F4"/>
<accession>A0A242N2F4</accession>
<sequence>MHCARFPNFPRNSSKKTIRFQIESRQAPTWDNGMIYARQVISAHPAQPEPSALK</sequence>
<reference evidence="1 2" key="1">
    <citation type="submission" date="2017-03" db="EMBL/GenBank/DDBJ databases">
        <title>Genome analysis of strain PAMC 26577.</title>
        <authorList>
            <person name="Oh H.-M."/>
            <person name="Yang J.-A."/>
        </authorList>
    </citation>
    <scope>NUCLEOTIDE SEQUENCE [LARGE SCALE GENOMIC DNA]</scope>
    <source>
        <strain evidence="1 2">PAMC 26577</strain>
    </source>
</reference>
<dbReference type="EMBL" id="NBTZ01000030">
    <property type="protein sequence ID" value="OTP77564.1"/>
    <property type="molecule type" value="Genomic_DNA"/>
</dbReference>
<evidence type="ECO:0000313" key="1">
    <source>
        <dbReference type="EMBL" id="OTP77564.1"/>
    </source>
</evidence>
<comment type="caution">
    <text evidence="1">The sequence shown here is derived from an EMBL/GenBank/DDBJ whole genome shotgun (WGS) entry which is preliminary data.</text>
</comment>